<sequence length="204" mass="23205">MDVSMNKEGVAKPKLITRILRAIYPLHDDVVAKAFIKAGLYRKALELLPPYWKRIVDLGCGTGRTFEVVEEGKVVVGLDLTLDFLKIAKTRHRQKPFDLVYGTATHLPFRSNSFDGVLTYTMMHHLTYDEKLRTLSEIARVSDTYVFGEVGKKLCWSSILLKMIGSKGLISKDVFEKVGLRIEVWEDPKSFCLIIGKASRLRKE</sequence>
<evidence type="ECO:0000313" key="2">
    <source>
        <dbReference type="EMBL" id="ALU12799.1"/>
    </source>
</evidence>
<proteinExistence type="predicted"/>
<dbReference type="OrthoDB" id="1018at2157"/>
<dbReference type="SUPFAM" id="SSF53335">
    <property type="entry name" value="S-adenosyl-L-methionine-dependent methyltransferases"/>
    <property type="match status" value="1"/>
</dbReference>
<dbReference type="GeneID" id="30680902"/>
<name>A0A0U3FR32_9CREN</name>
<dbReference type="CDD" id="cd02440">
    <property type="entry name" value="AdoMet_MTases"/>
    <property type="match status" value="1"/>
</dbReference>
<keyword evidence="3" id="KW-1185">Reference proteome</keyword>
<dbReference type="EMBL" id="CP006867">
    <property type="protein sequence ID" value="ALU12799.1"/>
    <property type="molecule type" value="Genomic_DNA"/>
</dbReference>
<dbReference type="Gene3D" id="3.40.50.150">
    <property type="entry name" value="Vaccinia Virus protein VP39"/>
    <property type="match status" value="1"/>
</dbReference>
<dbReference type="STRING" id="940295.EYM_07650"/>
<reference evidence="2 3" key="1">
    <citation type="submission" date="2013-11" db="EMBL/GenBank/DDBJ databases">
        <title>Comparative genomics of Ignicoccus.</title>
        <authorList>
            <person name="Podar M."/>
        </authorList>
    </citation>
    <scope>NUCLEOTIDE SEQUENCE [LARGE SCALE GENOMIC DNA]</scope>
    <source>
        <strain evidence="2 3">DSM 13165</strain>
    </source>
</reference>
<dbReference type="InterPro" id="IPR029063">
    <property type="entry name" value="SAM-dependent_MTases_sf"/>
</dbReference>
<accession>A0A0U3FR32</accession>
<organism evidence="2 3">
    <name type="scientific">Ignicoccus islandicus DSM 13165</name>
    <dbReference type="NCBI Taxonomy" id="940295"/>
    <lineage>
        <taxon>Archaea</taxon>
        <taxon>Thermoproteota</taxon>
        <taxon>Thermoprotei</taxon>
        <taxon>Desulfurococcales</taxon>
        <taxon>Desulfurococcaceae</taxon>
        <taxon>Ignicoccus</taxon>
    </lineage>
</organism>
<protein>
    <recommendedName>
        <fullName evidence="1">Methyltransferase type 11 domain-containing protein</fullName>
    </recommendedName>
</protein>
<gene>
    <name evidence="2" type="ORF">EYM_07650</name>
</gene>
<dbReference type="AlphaFoldDB" id="A0A0U3FR32"/>
<dbReference type="Pfam" id="PF08241">
    <property type="entry name" value="Methyltransf_11"/>
    <property type="match status" value="1"/>
</dbReference>
<dbReference type="PANTHER" id="PTHR42912">
    <property type="entry name" value="METHYLTRANSFERASE"/>
    <property type="match status" value="1"/>
</dbReference>
<evidence type="ECO:0000313" key="3">
    <source>
        <dbReference type="Proteomes" id="UP000060778"/>
    </source>
</evidence>
<dbReference type="InterPro" id="IPR013216">
    <property type="entry name" value="Methyltransf_11"/>
</dbReference>
<dbReference type="InterPro" id="IPR050508">
    <property type="entry name" value="Methyltransf_Superfamily"/>
</dbReference>
<dbReference type="RefSeq" id="WP_075050484.1">
    <property type="nucleotide sequence ID" value="NZ_CP006867.1"/>
</dbReference>
<dbReference type="PANTHER" id="PTHR42912:SF93">
    <property type="entry name" value="N6-ADENOSINE-METHYLTRANSFERASE TMT1A"/>
    <property type="match status" value="1"/>
</dbReference>
<dbReference type="Proteomes" id="UP000060778">
    <property type="component" value="Chromosome"/>
</dbReference>
<evidence type="ECO:0000259" key="1">
    <source>
        <dbReference type="Pfam" id="PF08241"/>
    </source>
</evidence>
<dbReference type="GO" id="GO:0008757">
    <property type="term" value="F:S-adenosylmethionine-dependent methyltransferase activity"/>
    <property type="evidence" value="ECO:0007669"/>
    <property type="project" value="InterPro"/>
</dbReference>
<dbReference type="KEGG" id="iis:EYM_07650"/>
<feature type="domain" description="Methyltransferase type 11" evidence="1">
    <location>
        <begin position="56"/>
        <end position="141"/>
    </location>
</feature>